<sequence length="434" mass="45871">MNRSIRRSAVAVVAVGVAAVLGLSACSSSSSTASAPDTTKKVTLSMVWWGDATRTAVTQKAVQGFEKLHPNITVDMQALPFDGYYDKLSTQIAANTAPDVQQMTSDFLVQYGNGGALLDLDKVSKSQLDSATTKQGAIDGKQYGVPTGISTQAIVANPVLFKAAGVALPDDKTWTWDDYEKIAKKISDSGQPGVTGSTALGTDISQIGTWFRQDGKSLFTKDGKIGFTQAELTDFFTFAKKMVTTGAAQTADEASQEPSLPIEQSSTATNKVAMGFWQTSQLTSLEAVSKDGLKLLRIPSKSGKAGGAKMAFGASQYWAASSRTKNPTEAQELIDYLANSTTAGKDLGVTRGSPANSAVRTAVLPLLSPTDKQITDFVSAITPEVVNIPLNPNGSSTMQSNLTRYTAEVLFNRQTPAEAAKNFIGETQTSISSQ</sequence>
<evidence type="ECO:0000313" key="2">
    <source>
        <dbReference type="EMBL" id="GAA4682349.1"/>
    </source>
</evidence>
<accession>A0ABP8W6Y6</accession>
<keyword evidence="1" id="KW-0732">Signal</keyword>
<dbReference type="Proteomes" id="UP001501295">
    <property type="component" value="Unassembled WGS sequence"/>
</dbReference>
<organism evidence="2 3">
    <name type="scientific">Frondihabitans cladoniiphilus</name>
    <dbReference type="NCBI Taxonomy" id="715785"/>
    <lineage>
        <taxon>Bacteria</taxon>
        <taxon>Bacillati</taxon>
        <taxon>Actinomycetota</taxon>
        <taxon>Actinomycetes</taxon>
        <taxon>Micrococcales</taxon>
        <taxon>Microbacteriaceae</taxon>
        <taxon>Frondihabitans</taxon>
    </lineage>
</organism>
<dbReference type="Gene3D" id="3.40.190.10">
    <property type="entry name" value="Periplasmic binding protein-like II"/>
    <property type="match status" value="2"/>
</dbReference>
<dbReference type="SUPFAM" id="SSF53850">
    <property type="entry name" value="Periplasmic binding protein-like II"/>
    <property type="match status" value="1"/>
</dbReference>
<comment type="caution">
    <text evidence="2">The sequence shown here is derived from an EMBL/GenBank/DDBJ whole genome shotgun (WGS) entry which is preliminary data.</text>
</comment>
<dbReference type="EMBL" id="BAABLM010000007">
    <property type="protein sequence ID" value="GAA4682349.1"/>
    <property type="molecule type" value="Genomic_DNA"/>
</dbReference>
<dbReference type="PANTHER" id="PTHR43649:SF11">
    <property type="entry name" value="ABC TRANSPORTER SUBSTRATE-BINDING PROTEIN YESO-RELATED"/>
    <property type="match status" value="1"/>
</dbReference>
<feature type="signal peptide" evidence="1">
    <location>
        <begin position="1"/>
        <end position="35"/>
    </location>
</feature>
<protein>
    <submittedName>
        <fullName evidence="2">Extracellular solute-binding protein</fullName>
    </submittedName>
</protein>
<name>A0ABP8W6Y6_9MICO</name>
<keyword evidence="3" id="KW-1185">Reference proteome</keyword>
<evidence type="ECO:0000313" key="3">
    <source>
        <dbReference type="Proteomes" id="UP001501295"/>
    </source>
</evidence>
<reference evidence="3" key="1">
    <citation type="journal article" date="2019" name="Int. J. Syst. Evol. Microbiol.">
        <title>The Global Catalogue of Microorganisms (GCM) 10K type strain sequencing project: providing services to taxonomists for standard genome sequencing and annotation.</title>
        <authorList>
            <consortium name="The Broad Institute Genomics Platform"/>
            <consortium name="The Broad Institute Genome Sequencing Center for Infectious Disease"/>
            <person name="Wu L."/>
            <person name="Ma J."/>
        </authorList>
    </citation>
    <scope>NUCLEOTIDE SEQUENCE [LARGE SCALE GENOMIC DNA]</scope>
    <source>
        <strain evidence="3">JCM 18956</strain>
    </source>
</reference>
<dbReference type="RefSeq" id="WP_345376703.1">
    <property type="nucleotide sequence ID" value="NZ_BAABLM010000007.1"/>
</dbReference>
<proteinExistence type="predicted"/>
<dbReference type="InterPro" id="IPR006059">
    <property type="entry name" value="SBP"/>
</dbReference>
<dbReference type="InterPro" id="IPR050490">
    <property type="entry name" value="Bact_solute-bd_prot1"/>
</dbReference>
<dbReference type="PANTHER" id="PTHR43649">
    <property type="entry name" value="ARABINOSE-BINDING PROTEIN-RELATED"/>
    <property type="match status" value="1"/>
</dbReference>
<dbReference type="Pfam" id="PF01547">
    <property type="entry name" value="SBP_bac_1"/>
    <property type="match status" value="1"/>
</dbReference>
<dbReference type="PROSITE" id="PS51257">
    <property type="entry name" value="PROKAR_LIPOPROTEIN"/>
    <property type="match status" value="1"/>
</dbReference>
<feature type="chain" id="PRO_5045276376" evidence="1">
    <location>
        <begin position="36"/>
        <end position="434"/>
    </location>
</feature>
<evidence type="ECO:0000256" key="1">
    <source>
        <dbReference type="SAM" id="SignalP"/>
    </source>
</evidence>
<gene>
    <name evidence="2" type="ORF">GCM10025780_29710</name>
</gene>